<dbReference type="GO" id="GO:0030976">
    <property type="term" value="F:thiamine pyrophosphate binding"/>
    <property type="evidence" value="ECO:0007669"/>
    <property type="project" value="InterPro"/>
</dbReference>
<dbReference type="GO" id="GO:0003984">
    <property type="term" value="F:acetolactate synthase activity"/>
    <property type="evidence" value="ECO:0007669"/>
    <property type="project" value="TreeGrafter"/>
</dbReference>
<dbReference type="SUPFAM" id="SSF52467">
    <property type="entry name" value="DHS-like NAD/FAD-binding domain"/>
    <property type="match status" value="1"/>
</dbReference>
<evidence type="ECO:0000313" key="8">
    <source>
        <dbReference type="Proteomes" id="UP000007058"/>
    </source>
</evidence>
<dbReference type="NCBIfam" id="NF006052">
    <property type="entry name" value="PRK08199.1"/>
    <property type="match status" value="1"/>
</dbReference>
<feature type="domain" description="Thiamine pyrophosphate enzyme central" evidence="4">
    <location>
        <begin position="196"/>
        <end position="327"/>
    </location>
</feature>
<evidence type="ECO:0000259" key="4">
    <source>
        <dbReference type="Pfam" id="PF00205"/>
    </source>
</evidence>
<evidence type="ECO:0000313" key="7">
    <source>
        <dbReference type="EMBL" id="BAE51354.1"/>
    </source>
</evidence>
<evidence type="ECO:0000256" key="3">
    <source>
        <dbReference type="RuleBase" id="RU362132"/>
    </source>
</evidence>
<gene>
    <name evidence="7" type="ordered locus">amb2550</name>
</gene>
<dbReference type="InterPro" id="IPR011766">
    <property type="entry name" value="TPP_enzyme_TPP-bd"/>
</dbReference>
<dbReference type="Pfam" id="PF02776">
    <property type="entry name" value="TPP_enzyme_N"/>
    <property type="match status" value="1"/>
</dbReference>
<evidence type="ECO:0000256" key="2">
    <source>
        <dbReference type="ARBA" id="ARBA00023052"/>
    </source>
</evidence>
<reference evidence="7 8" key="1">
    <citation type="journal article" date="2005" name="DNA Res.">
        <title>Complete genome sequence of the facultative anaerobic magnetotactic bacterium Magnetospirillum sp. strain AMB-1.</title>
        <authorList>
            <person name="Matsunaga T."/>
            <person name="Okamura Y."/>
            <person name="Fukuda Y."/>
            <person name="Wahyudi A.T."/>
            <person name="Murase Y."/>
            <person name="Takeyama H."/>
        </authorList>
    </citation>
    <scope>NUCLEOTIDE SEQUENCE [LARGE SCALE GENOMIC DNA]</scope>
    <source>
        <strain evidence="8">ATCC 700264 / AMB-1</strain>
    </source>
</reference>
<evidence type="ECO:0000256" key="1">
    <source>
        <dbReference type="ARBA" id="ARBA00007812"/>
    </source>
</evidence>
<sequence>MSQLSPAPRTGGEILADALLAQGADTVTCVPGESFLPFLDAAWDRRDRLKVLAFRHEGGAAYAAEAHGKLTGRPGVCIVGRGPGATHASVGVHTAFQDSTPMVLLIGQVDRPIRGREAFQEVELAQMFRPLAKRVEEITSPDRLPEAVARAFAAAMGGRPGPAVLILPEDMLAERASVADVERLPPALPHPGPCRLDKMVELLAKARRPLMLVGGGGWTPEAARLITAFAEGWSLPVAACFRRQDIVDNESACYGGELGYSMAPSLGARVREADLILAVGTRLGDIDTAGYSLIEAPNPKQILIHVFPEAEELGRVFRPDLAIVSAMLPFARRASQLAAPAALPWTDWTRAVRGDHLANRVPNSCPGALDMGQVMAEIEARLPEDAIICTGAGNYTGWPQRFHRFRRYPGQLAPANGSMGYGLPAALAAKALYPDRAVVAFAGDGCFLMTAQELATAKLHGLSPVVLVVDNGMYGTIRMHQEASHPGRTLATDLANPDFAALAAAYDAWTARVERTEDFAPAFDQALAAGRLALLHLVLDPEAITTRTTLTAIRDKAQNKG</sequence>
<dbReference type="OrthoDB" id="4494979at2"/>
<dbReference type="InterPro" id="IPR029061">
    <property type="entry name" value="THDP-binding"/>
</dbReference>
<dbReference type="InterPro" id="IPR029035">
    <property type="entry name" value="DHS-like_NAD/FAD-binding_dom"/>
</dbReference>
<dbReference type="STRING" id="342108.amb2550"/>
<accession>Q2W471</accession>
<dbReference type="CDD" id="cd07035">
    <property type="entry name" value="TPP_PYR_POX_like"/>
    <property type="match status" value="1"/>
</dbReference>
<dbReference type="InterPro" id="IPR000399">
    <property type="entry name" value="TPP-bd_CS"/>
</dbReference>
<evidence type="ECO:0000259" key="6">
    <source>
        <dbReference type="Pfam" id="PF02776"/>
    </source>
</evidence>
<dbReference type="GO" id="GO:0009099">
    <property type="term" value="P:L-valine biosynthetic process"/>
    <property type="evidence" value="ECO:0007669"/>
    <property type="project" value="TreeGrafter"/>
</dbReference>
<keyword evidence="2 3" id="KW-0786">Thiamine pyrophosphate</keyword>
<protein>
    <submittedName>
        <fullName evidence="7">Thiamine pyrophosphate-requiring enzyme</fullName>
    </submittedName>
</protein>
<proteinExistence type="inferred from homology"/>
<evidence type="ECO:0000259" key="5">
    <source>
        <dbReference type="Pfam" id="PF02775"/>
    </source>
</evidence>
<dbReference type="Proteomes" id="UP000007058">
    <property type="component" value="Chromosome"/>
</dbReference>
<organism evidence="7 8">
    <name type="scientific">Paramagnetospirillum magneticum (strain ATCC 700264 / AMB-1)</name>
    <name type="common">Magnetospirillum magneticum</name>
    <dbReference type="NCBI Taxonomy" id="342108"/>
    <lineage>
        <taxon>Bacteria</taxon>
        <taxon>Pseudomonadati</taxon>
        <taxon>Pseudomonadota</taxon>
        <taxon>Alphaproteobacteria</taxon>
        <taxon>Rhodospirillales</taxon>
        <taxon>Magnetospirillaceae</taxon>
        <taxon>Paramagnetospirillum</taxon>
    </lineage>
</organism>
<dbReference type="InterPro" id="IPR045229">
    <property type="entry name" value="TPP_enz"/>
</dbReference>
<dbReference type="InterPro" id="IPR012000">
    <property type="entry name" value="Thiamin_PyroP_enz_cen_dom"/>
</dbReference>
<dbReference type="Gene3D" id="3.40.50.970">
    <property type="match status" value="2"/>
</dbReference>
<feature type="domain" description="Thiamine pyrophosphate enzyme TPP-binding" evidence="5">
    <location>
        <begin position="391"/>
        <end position="536"/>
    </location>
</feature>
<dbReference type="PANTHER" id="PTHR18968:SF120">
    <property type="entry name" value="ACETOLACTATE SYNTHASE LARGE SUBUNIT"/>
    <property type="match status" value="1"/>
</dbReference>
<name>Q2W471_PARM1</name>
<dbReference type="HOGENOM" id="CLU_013748_3_4_5"/>
<dbReference type="CDD" id="cd00568">
    <property type="entry name" value="TPP_enzymes"/>
    <property type="match status" value="1"/>
</dbReference>
<dbReference type="PROSITE" id="PS00187">
    <property type="entry name" value="TPP_ENZYMES"/>
    <property type="match status" value="1"/>
</dbReference>
<dbReference type="GO" id="GO:0050660">
    <property type="term" value="F:flavin adenine dinucleotide binding"/>
    <property type="evidence" value="ECO:0007669"/>
    <property type="project" value="TreeGrafter"/>
</dbReference>
<dbReference type="KEGG" id="mag:amb2550"/>
<dbReference type="GO" id="GO:0000287">
    <property type="term" value="F:magnesium ion binding"/>
    <property type="evidence" value="ECO:0007669"/>
    <property type="project" value="InterPro"/>
</dbReference>
<dbReference type="Gene3D" id="3.40.50.1220">
    <property type="entry name" value="TPP-binding domain"/>
    <property type="match status" value="1"/>
</dbReference>
<dbReference type="RefSeq" id="WP_011384931.1">
    <property type="nucleotide sequence ID" value="NC_007626.1"/>
</dbReference>
<keyword evidence="8" id="KW-1185">Reference proteome</keyword>
<dbReference type="SUPFAM" id="SSF52518">
    <property type="entry name" value="Thiamin diphosphate-binding fold (THDP-binding)"/>
    <property type="match status" value="2"/>
</dbReference>
<dbReference type="GO" id="GO:0009097">
    <property type="term" value="P:isoleucine biosynthetic process"/>
    <property type="evidence" value="ECO:0007669"/>
    <property type="project" value="TreeGrafter"/>
</dbReference>
<comment type="similarity">
    <text evidence="1 3">Belongs to the TPP enzyme family.</text>
</comment>
<dbReference type="Pfam" id="PF00205">
    <property type="entry name" value="TPP_enzyme_M"/>
    <property type="match status" value="1"/>
</dbReference>
<dbReference type="EMBL" id="AP007255">
    <property type="protein sequence ID" value="BAE51354.1"/>
    <property type="molecule type" value="Genomic_DNA"/>
</dbReference>
<dbReference type="InterPro" id="IPR012001">
    <property type="entry name" value="Thiamin_PyroP_enz_TPP-bd_dom"/>
</dbReference>
<feature type="domain" description="Thiamine pyrophosphate enzyme N-terminal TPP-binding" evidence="6">
    <location>
        <begin position="9"/>
        <end position="124"/>
    </location>
</feature>
<dbReference type="GO" id="GO:0005948">
    <property type="term" value="C:acetolactate synthase complex"/>
    <property type="evidence" value="ECO:0007669"/>
    <property type="project" value="TreeGrafter"/>
</dbReference>
<dbReference type="AlphaFoldDB" id="Q2W471"/>
<dbReference type="PANTHER" id="PTHR18968">
    <property type="entry name" value="THIAMINE PYROPHOSPHATE ENZYMES"/>
    <property type="match status" value="1"/>
</dbReference>
<dbReference type="Pfam" id="PF02775">
    <property type="entry name" value="TPP_enzyme_C"/>
    <property type="match status" value="1"/>
</dbReference>